<organism evidence="2 3">
    <name type="scientific">Cymbomonas tetramitiformis</name>
    <dbReference type="NCBI Taxonomy" id="36881"/>
    <lineage>
        <taxon>Eukaryota</taxon>
        <taxon>Viridiplantae</taxon>
        <taxon>Chlorophyta</taxon>
        <taxon>Pyramimonadophyceae</taxon>
        <taxon>Pyramimonadales</taxon>
        <taxon>Pyramimonadaceae</taxon>
        <taxon>Cymbomonas</taxon>
    </lineage>
</organism>
<gene>
    <name evidence="2" type="ORF">CYMTET_29890</name>
</gene>
<dbReference type="AlphaFoldDB" id="A0AAE0FK51"/>
<accession>A0AAE0FK51</accession>
<proteinExistence type="predicted"/>
<name>A0AAE0FK51_9CHLO</name>
<dbReference type="EMBL" id="LGRX02017080">
    <property type="protein sequence ID" value="KAK3261189.1"/>
    <property type="molecule type" value="Genomic_DNA"/>
</dbReference>
<sequence>MIPSFPTGDPFQGQPDMLGIRIVAGVDPHDAIGDFNAALKAARTRATLLDEDVKAIFITLILKALDSTFYQPVVSRLLLHDQRAAHNLFTIQQWVRECYTAHVKAGTATASAHRYSHGRHFMEWGEDISDDPNSELADLRTMVLDLKRQLAALADSDGSPPADRGYTPRAAKAGRQMKIRFAAKPLNKGGNWSQGVSKKVVFHRDTGATIPYCRNGDVCAKGRARHWHCDCPNGGRNGISAYAFAEEAETSVLAARFQHAIGHDDAEEFDALCVLAGGKPDIVADISACSFCEEDGEALVYAIDECTDLARHVDTGALNSNTFTANVPVVSEPAKPSPTASVDSEEEWMGPPNPHPLMPQPVTRSFADFITSTGFTVEAPDEPPIAMNMLSAIEEPESATGYATSDYEPESYATSDSGDEGTPIEQPPPRYGCGRTIPGLGRSFLTS</sequence>
<feature type="region of interest" description="Disordered" evidence="1">
    <location>
        <begin position="329"/>
        <end position="350"/>
    </location>
</feature>
<evidence type="ECO:0000256" key="1">
    <source>
        <dbReference type="SAM" id="MobiDB-lite"/>
    </source>
</evidence>
<dbReference type="Proteomes" id="UP001190700">
    <property type="component" value="Unassembled WGS sequence"/>
</dbReference>
<evidence type="ECO:0000313" key="3">
    <source>
        <dbReference type="Proteomes" id="UP001190700"/>
    </source>
</evidence>
<keyword evidence="3" id="KW-1185">Reference proteome</keyword>
<protein>
    <submittedName>
        <fullName evidence="2">Uncharacterized protein</fullName>
    </submittedName>
</protein>
<reference evidence="2 3" key="1">
    <citation type="journal article" date="2015" name="Genome Biol. Evol.">
        <title>Comparative Genomics of a Bacterivorous Green Alga Reveals Evolutionary Causalities and Consequences of Phago-Mixotrophic Mode of Nutrition.</title>
        <authorList>
            <person name="Burns J.A."/>
            <person name="Paasch A."/>
            <person name="Narechania A."/>
            <person name="Kim E."/>
        </authorList>
    </citation>
    <scope>NUCLEOTIDE SEQUENCE [LARGE SCALE GENOMIC DNA]</scope>
    <source>
        <strain evidence="2 3">PLY_AMNH</strain>
    </source>
</reference>
<comment type="caution">
    <text evidence="2">The sequence shown here is derived from an EMBL/GenBank/DDBJ whole genome shotgun (WGS) entry which is preliminary data.</text>
</comment>
<evidence type="ECO:0000313" key="2">
    <source>
        <dbReference type="EMBL" id="KAK3261189.1"/>
    </source>
</evidence>
<feature type="region of interest" description="Disordered" evidence="1">
    <location>
        <begin position="396"/>
        <end position="447"/>
    </location>
</feature>